<dbReference type="EMBL" id="JAGKQQ010000001">
    <property type="protein sequence ID" value="MBP3954885.1"/>
    <property type="molecule type" value="Genomic_DNA"/>
</dbReference>
<comment type="caution">
    <text evidence="10">The sequence shown here is derived from an EMBL/GenBank/DDBJ whole genome shotgun (WGS) entry which is preliminary data.</text>
</comment>
<proteinExistence type="inferred from homology"/>
<comment type="similarity">
    <text evidence="2">Belongs to the outer membrane factor (OMF) (TC 1.B.17) family.</text>
</comment>
<dbReference type="Gene3D" id="1.20.1600.10">
    <property type="entry name" value="Outer membrane efflux proteins (OEP)"/>
    <property type="match status" value="1"/>
</dbReference>
<keyword evidence="9" id="KW-0732">Signal</keyword>
<dbReference type="Pfam" id="PF02321">
    <property type="entry name" value="OEP"/>
    <property type="match status" value="2"/>
</dbReference>
<feature type="region of interest" description="Disordered" evidence="8">
    <location>
        <begin position="64"/>
        <end position="87"/>
    </location>
</feature>
<gene>
    <name evidence="10" type="ORF">J8F10_06260</name>
</gene>
<keyword evidence="6" id="KW-0472">Membrane</keyword>
<dbReference type="InterPro" id="IPR003423">
    <property type="entry name" value="OMP_efflux"/>
</dbReference>
<evidence type="ECO:0000313" key="11">
    <source>
        <dbReference type="Proteomes" id="UP000676565"/>
    </source>
</evidence>
<evidence type="ECO:0000256" key="4">
    <source>
        <dbReference type="ARBA" id="ARBA00022452"/>
    </source>
</evidence>
<keyword evidence="3" id="KW-0813">Transport</keyword>
<feature type="signal peptide" evidence="9">
    <location>
        <begin position="1"/>
        <end position="20"/>
    </location>
</feature>
<evidence type="ECO:0000313" key="10">
    <source>
        <dbReference type="EMBL" id="MBP3954885.1"/>
    </source>
</evidence>
<comment type="subcellular location">
    <subcellularLocation>
        <location evidence="1">Cell outer membrane</location>
    </subcellularLocation>
</comment>
<dbReference type="PANTHER" id="PTHR30026:SF20">
    <property type="entry name" value="OUTER MEMBRANE PROTEIN TOLC"/>
    <property type="match status" value="1"/>
</dbReference>
<evidence type="ECO:0000256" key="3">
    <source>
        <dbReference type="ARBA" id="ARBA00022448"/>
    </source>
</evidence>
<feature type="compositionally biased region" description="Pro residues" evidence="8">
    <location>
        <begin position="71"/>
        <end position="80"/>
    </location>
</feature>
<reference evidence="10 11" key="1">
    <citation type="submission" date="2021-04" db="EMBL/GenBank/DDBJ databases">
        <authorList>
            <person name="Ivanova A."/>
        </authorList>
    </citation>
    <scope>NUCLEOTIDE SEQUENCE [LARGE SCALE GENOMIC DNA]</scope>
    <source>
        <strain evidence="10 11">G18</strain>
    </source>
</reference>
<sequence length="521" mass="55474">MTYWAISVRRLLLAGVTAGAATGCGGPEHYRSSLDHRVLPPSVATRQPPTRSPDGAVKQVRADLPVTDPVSPSPGEPAPPVTDGRTAAGPLSLPDAVALAHRLQPRLQVFLEGVVQAKGAETVAVAPFLPTAVAGYSVGGFDLNAGGAPVPFGAGTPNFTFLPFTGAVPVGLNLNTGYELAELRVQWLLADFGRRMGRYWQAELGVDIARLQTDRAYQTVANDVALAYYQVLRARSLRRIAEEAVRRAEEDLDVAKKLEKGGVIEKEKVLRAEVLLSQAQRGRDAAEAGAGISVAALNLAIGLNISAATQVLTPVDLPELDLSLADCLGQAVSRRRELEVAQLSIQSAQLGGKVARAEFRPKVAAGGSLLDFQQSAPRGHTDLAVGFIKLEWNLFEGGRRVGEVRISDSKLRAAAAQAEALADTIAFQVNESYRQLTVARRGIDRSKPAVEQAREAYRLLRARAARGDATAAEVTEAETALTHAEQDYLNATYDYLIALARLNFAIGRSSVPPDAAPPGRP</sequence>
<evidence type="ECO:0000256" key="9">
    <source>
        <dbReference type="SAM" id="SignalP"/>
    </source>
</evidence>
<dbReference type="SUPFAM" id="SSF56954">
    <property type="entry name" value="Outer membrane efflux proteins (OEP)"/>
    <property type="match status" value="1"/>
</dbReference>
<dbReference type="RefSeq" id="WP_210652994.1">
    <property type="nucleotide sequence ID" value="NZ_JAGKQQ010000001.1"/>
</dbReference>
<evidence type="ECO:0000256" key="7">
    <source>
        <dbReference type="ARBA" id="ARBA00023237"/>
    </source>
</evidence>
<dbReference type="InterPro" id="IPR051906">
    <property type="entry name" value="TolC-like"/>
</dbReference>
<organism evidence="10 11">
    <name type="scientific">Gemmata palustris</name>
    <dbReference type="NCBI Taxonomy" id="2822762"/>
    <lineage>
        <taxon>Bacteria</taxon>
        <taxon>Pseudomonadati</taxon>
        <taxon>Planctomycetota</taxon>
        <taxon>Planctomycetia</taxon>
        <taxon>Gemmatales</taxon>
        <taxon>Gemmataceae</taxon>
        <taxon>Gemmata</taxon>
    </lineage>
</organism>
<evidence type="ECO:0000256" key="1">
    <source>
        <dbReference type="ARBA" id="ARBA00004442"/>
    </source>
</evidence>
<protein>
    <submittedName>
        <fullName evidence="10">TolC family protein</fullName>
    </submittedName>
</protein>
<keyword evidence="11" id="KW-1185">Reference proteome</keyword>
<name>A0ABS5BMJ1_9BACT</name>
<evidence type="ECO:0000256" key="8">
    <source>
        <dbReference type="SAM" id="MobiDB-lite"/>
    </source>
</evidence>
<evidence type="ECO:0000256" key="2">
    <source>
        <dbReference type="ARBA" id="ARBA00007613"/>
    </source>
</evidence>
<keyword evidence="5" id="KW-0812">Transmembrane</keyword>
<keyword evidence="7" id="KW-0998">Cell outer membrane</keyword>
<feature type="chain" id="PRO_5046032041" evidence="9">
    <location>
        <begin position="21"/>
        <end position="521"/>
    </location>
</feature>
<accession>A0ABS5BMJ1</accession>
<evidence type="ECO:0000256" key="6">
    <source>
        <dbReference type="ARBA" id="ARBA00023136"/>
    </source>
</evidence>
<keyword evidence="4" id="KW-1134">Transmembrane beta strand</keyword>
<dbReference type="PANTHER" id="PTHR30026">
    <property type="entry name" value="OUTER MEMBRANE PROTEIN TOLC"/>
    <property type="match status" value="1"/>
</dbReference>
<dbReference type="Proteomes" id="UP000676565">
    <property type="component" value="Unassembled WGS sequence"/>
</dbReference>
<evidence type="ECO:0000256" key="5">
    <source>
        <dbReference type="ARBA" id="ARBA00022692"/>
    </source>
</evidence>